<dbReference type="PANTHER" id="PTHR10492:SF57">
    <property type="entry name" value="ATP-DEPENDENT DNA HELICASE"/>
    <property type="match status" value="1"/>
</dbReference>
<reference evidence="2" key="2">
    <citation type="submission" date="2022-06" db="UniProtKB">
        <authorList>
            <consortium name="EnsemblMetazoa"/>
        </authorList>
    </citation>
    <scope>IDENTIFICATION</scope>
</reference>
<evidence type="ECO:0000313" key="2">
    <source>
        <dbReference type="EnsemblMetazoa" id="XP_008190127.1"/>
    </source>
</evidence>
<dbReference type="AlphaFoldDB" id="A0A8R2FEE4"/>
<dbReference type="GeneID" id="103311980"/>
<dbReference type="Proteomes" id="UP000007819">
    <property type="component" value="Chromosome A1"/>
</dbReference>
<dbReference type="Pfam" id="PF14214">
    <property type="entry name" value="Helitron_like_N"/>
    <property type="match status" value="1"/>
</dbReference>
<reference evidence="3" key="1">
    <citation type="submission" date="2010-06" db="EMBL/GenBank/DDBJ databases">
        <authorList>
            <person name="Jiang H."/>
            <person name="Abraham K."/>
            <person name="Ali S."/>
            <person name="Alsbrooks S.L."/>
            <person name="Anim B.N."/>
            <person name="Anosike U.S."/>
            <person name="Attaway T."/>
            <person name="Bandaranaike D.P."/>
            <person name="Battles P.K."/>
            <person name="Bell S.N."/>
            <person name="Bell A.V."/>
            <person name="Beltran B."/>
            <person name="Bickham C."/>
            <person name="Bustamante Y."/>
            <person name="Caleb T."/>
            <person name="Canada A."/>
            <person name="Cardenas V."/>
            <person name="Carter K."/>
            <person name="Chacko J."/>
            <person name="Chandrabose M.N."/>
            <person name="Chavez D."/>
            <person name="Chavez A."/>
            <person name="Chen L."/>
            <person name="Chu H.-S."/>
            <person name="Claassen K.J."/>
            <person name="Cockrell R."/>
            <person name="Collins M."/>
            <person name="Cooper J.A."/>
            <person name="Cree A."/>
            <person name="Curry S.M."/>
            <person name="Da Y."/>
            <person name="Dao M.D."/>
            <person name="Das B."/>
            <person name="Davila M.-L."/>
            <person name="Davy-Carroll L."/>
            <person name="Denson S."/>
            <person name="Dinh H."/>
            <person name="Ebong V.E."/>
            <person name="Edwards J.R."/>
            <person name="Egan A."/>
            <person name="El-Daye J."/>
            <person name="Escobedo L."/>
            <person name="Fernandez S."/>
            <person name="Fernando P.R."/>
            <person name="Flagg N."/>
            <person name="Forbes L.D."/>
            <person name="Fowler R.G."/>
            <person name="Fu Q."/>
            <person name="Gabisi R.A."/>
            <person name="Ganer J."/>
            <person name="Garbino Pronczuk A."/>
            <person name="Garcia R.M."/>
            <person name="Garner T."/>
            <person name="Garrett T.E."/>
            <person name="Gonzalez D.A."/>
            <person name="Hamid H."/>
            <person name="Hawkins E.S."/>
            <person name="Hirani K."/>
            <person name="Hogues M.E."/>
            <person name="Hollins B."/>
            <person name="Hsiao C.-H."/>
            <person name="Jabil R."/>
            <person name="James M.L."/>
            <person name="Jhangiani S.N."/>
            <person name="Johnson B."/>
            <person name="Johnson Q."/>
            <person name="Joshi V."/>
            <person name="Kalu J.B."/>
            <person name="Kam C."/>
            <person name="Kashfia A."/>
            <person name="Keebler J."/>
            <person name="Kisamo H."/>
            <person name="Kovar C.L."/>
            <person name="Lago L.A."/>
            <person name="Lai C.-Y."/>
            <person name="Laidlaw J."/>
            <person name="Lara F."/>
            <person name="Le T.-K."/>
            <person name="Lee S.L."/>
            <person name="Legall F.H."/>
            <person name="Lemon S.J."/>
            <person name="Lewis L.R."/>
            <person name="Li B."/>
            <person name="Liu Y."/>
            <person name="Liu Y.-S."/>
            <person name="Lopez J."/>
            <person name="Lozado R.J."/>
            <person name="Lu J."/>
            <person name="Madu R.C."/>
            <person name="Maheshwari M."/>
            <person name="Maheshwari R."/>
            <person name="Malloy K."/>
            <person name="Martinez E."/>
            <person name="Mathew T."/>
            <person name="Mercado I.C."/>
            <person name="Mercado C."/>
            <person name="Meyer B."/>
            <person name="Montgomery K."/>
            <person name="Morgan M.B."/>
            <person name="Munidasa M."/>
            <person name="Nazareth L.V."/>
            <person name="Nelson J."/>
            <person name="Ng B.M."/>
            <person name="Nguyen N.B."/>
            <person name="Nguyen P.Q."/>
            <person name="Nguyen T."/>
            <person name="Obregon M."/>
            <person name="Okwuonu G.O."/>
            <person name="Onwere C.G."/>
            <person name="Orozco G."/>
            <person name="Parra A."/>
            <person name="Patel S."/>
            <person name="Patil S."/>
            <person name="Perez A."/>
            <person name="Perez Y."/>
            <person name="Pham C."/>
            <person name="Primus E.L."/>
            <person name="Pu L.-L."/>
            <person name="Puazo M."/>
            <person name="Qin X."/>
            <person name="Quiroz J.B."/>
            <person name="Reese J."/>
            <person name="Richards S."/>
            <person name="Rives C.M."/>
            <person name="Robberts R."/>
            <person name="Ruiz S.J."/>
            <person name="Ruiz M.J."/>
            <person name="Santibanez J."/>
            <person name="Schneider B.W."/>
            <person name="Sisson I."/>
            <person name="Smith M."/>
            <person name="Sodergren E."/>
            <person name="Song X.-Z."/>
            <person name="Song B.B."/>
            <person name="Summersgill H."/>
            <person name="Thelus R."/>
            <person name="Thornton R.D."/>
            <person name="Trejos Z.Y."/>
            <person name="Usmani K."/>
            <person name="Vattathil S."/>
            <person name="Villasana D."/>
            <person name="Walker D.L."/>
            <person name="Wang S."/>
            <person name="Wang K."/>
            <person name="White C.S."/>
            <person name="Williams A.C."/>
            <person name="Williamson J."/>
            <person name="Wilson K."/>
            <person name="Woghiren I.O."/>
            <person name="Woodworth J.R."/>
            <person name="Worley K.C."/>
            <person name="Wright R.A."/>
            <person name="Wu W."/>
            <person name="Young L."/>
            <person name="Zhang L."/>
            <person name="Zhang J."/>
            <person name="Zhu Y."/>
            <person name="Muzny D.M."/>
            <person name="Weinstock G."/>
            <person name="Gibbs R.A."/>
        </authorList>
    </citation>
    <scope>NUCLEOTIDE SEQUENCE [LARGE SCALE GENOMIC DNA]</scope>
    <source>
        <strain evidence="3">LSR1</strain>
    </source>
</reference>
<dbReference type="InterPro" id="IPR025476">
    <property type="entry name" value="Helitron_helicase-like"/>
</dbReference>
<dbReference type="OrthoDB" id="6614164at2759"/>
<feature type="domain" description="Helitron helicase-like" evidence="1">
    <location>
        <begin position="151"/>
        <end position="320"/>
    </location>
</feature>
<evidence type="ECO:0000259" key="1">
    <source>
        <dbReference type="Pfam" id="PF14214"/>
    </source>
</evidence>
<evidence type="ECO:0000313" key="3">
    <source>
        <dbReference type="Proteomes" id="UP000007819"/>
    </source>
</evidence>
<keyword evidence="3" id="KW-1185">Reference proteome</keyword>
<organism evidence="2 3">
    <name type="scientific">Acyrthosiphon pisum</name>
    <name type="common">Pea aphid</name>
    <dbReference type="NCBI Taxonomy" id="7029"/>
    <lineage>
        <taxon>Eukaryota</taxon>
        <taxon>Metazoa</taxon>
        <taxon>Ecdysozoa</taxon>
        <taxon>Arthropoda</taxon>
        <taxon>Hexapoda</taxon>
        <taxon>Insecta</taxon>
        <taxon>Pterygota</taxon>
        <taxon>Neoptera</taxon>
        <taxon>Paraneoptera</taxon>
        <taxon>Hemiptera</taxon>
        <taxon>Sternorrhyncha</taxon>
        <taxon>Aphidomorpha</taxon>
        <taxon>Aphidoidea</taxon>
        <taxon>Aphididae</taxon>
        <taxon>Macrosiphini</taxon>
        <taxon>Acyrthosiphon</taxon>
    </lineage>
</organism>
<proteinExistence type="predicted"/>
<dbReference type="EnsemblMetazoa" id="XM_008191905.1">
    <property type="protein sequence ID" value="XP_008190127.1"/>
    <property type="gene ID" value="LOC103311980"/>
</dbReference>
<sequence>MREVWARENAPGRDPQLLPRRVSKHFVTDGNVDRRRYNPPPETVNEVAVVFVGDDGQPPTNIDLVIHDRNPIDPQHRRLQTIPAGSSNADPMLYPLLFPRGELGWHQRLLQEGPRRTPVRNRNSIREYTCYRLAIRYIGNNDTIHVTMSLLHNGRFLFQQFVGDHYLRMEANNLQYIRWHQAELFAESYQGLVDHINQQLQLDAPVAGVGRRMILPSSFTGGPRFMKQCYHDAMAIVCKCGKPNLFITFTCNPSWPEISQNLPRWATASDRPDLVSRVFNAKLKQLMRDITVNNIFGNVDAYVYTVEFQKRGLPHAHILIILSEGSKLLTADDVDNVVYAFLPDPVTEPRLFDCVTRHMIHGPCGTLNPNSPCMVDNSCSKKFPKEYSEETVYIADGGYPKYCRPNNGPVARVRNQEVSNEFVVPYNPYLLAKYDAHINVEVCSTVKSVQYLYKYVYKGHDAATMEVWNGNEIDRYVSPPEAVWRLFAYKLHDISHTVVRLPVHLENYHNVYFARGQELQGVQNNALPRTKLTAFFALNERNVDARQYLYHEIPTHYTWQASSKEWRLRQRQAHRETLSRMYVVNPLDRDRFHLRLLLLHRRGPRSFRDLKTVNGVVHATYAAAAVALGLLEDDEAWRACMTESSALDTATQLRYLYVTILLFCHPADLYRRFEVNMMEDFNRRFQNVDHARAACLKAIRDLLRARGKSLDDYGLPSPDEDLLEPDQDDPMFGAIDAAVAWQQRLSELNDEQRTVYDRVMAAVDDNRNVQKMFLRRRARREREKRRYTDA</sequence>
<dbReference type="RefSeq" id="XP_008190127.1">
    <property type="nucleotide sequence ID" value="XM_008191905.1"/>
</dbReference>
<protein>
    <recommendedName>
        <fullName evidence="1">Helitron helicase-like domain-containing protein</fullName>
    </recommendedName>
</protein>
<dbReference type="KEGG" id="api:103311980"/>
<accession>A0A8R2FEE4</accession>
<name>A0A8R2FEE4_ACYPI</name>
<dbReference type="PANTHER" id="PTHR10492">
    <property type="match status" value="1"/>
</dbReference>